<name>A0A6C0CVL4_9ZZZZ</name>
<accession>A0A6C0CVL4</accession>
<dbReference type="EMBL" id="MN739489">
    <property type="protein sequence ID" value="QHT07970.1"/>
    <property type="molecule type" value="Genomic_DNA"/>
</dbReference>
<evidence type="ECO:0000313" key="1">
    <source>
        <dbReference type="EMBL" id="QHT07970.1"/>
    </source>
</evidence>
<proteinExistence type="predicted"/>
<protein>
    <submittedName>
        <fullName evidence="1">Uncharacterized protein</fullName>
    </submittedName>
</protein>
<organism evidence="1">
    <name type="scientific">viral metagenome</name>
    <dbReference type="NCBI Taxonomy" id="1070528"/>
    <lineage>
        <taxon>unclassified sequences</taxon>
        <taxon>metagenomes</taxon>
        <taxon>organismal metagenomes</taxon>
    </lineage>
</organism>
<sequence>MNISIDDIIKYQPHINKEELEKALLDYDSDNDSMEDFQTYSERKSK</sequence>
<reference evidence="1" key="1">
    <citation type="journal article" date="2020" name="Nature">
        <title>Giant virus diversity and host interactions through global metagenomics.</title>
        <authorList>
            <person name="Schulz F."/>
            <person name="Roux S."/>
            <person name="Paez-Espino D."/>
            <person name="Jungbluth S."/>
            <person name="Walsh D.A."/>
            <person name="Denef V.J."/>
            <person name="McMahon K.D."/>
            <person name="Konstantinidis K.T."/>
            <person name="Eloe-Fadrosh E.A."/>
            <person name="Kyrpides N.C."/>
            <person name="Woyke T."/>
        </authorList>
    </citation>
    <scope>NUCLEOTIDE SEQUENCE</scope>
    <source>
        <strain evidence="1">GVMAG-M-3300022752-39</strain>
    </source>
</reference>
<dbReference type="AlphaFoldDB" id="A0A6C0CVL4"/>